<comment type="caution">
    <text evidence="4">The sequence shown here is derived from an EMBL/GenBank/DDBJ whole genome shotgun (WGS) entry which is preliminary data.</text>
</comment>
<dbReference type="Pfam" id="PF07728">
    <property type="entry name" value="AAA_5"/>
    <property type="match status" value="1"/>
</dbReference>
<proteinExistence type="predicted"/>
<dbReference type="GO" id="GO:0005524">
    <property type="term" value="F:ATP binding"/>
    <property type="evidence" value="ECO:0007669"/>
    <property type="project" value="UniProtKB-KW"/>
</dbReference>
<organism evidence="4 5">
    <name type="scientific">Gordonia otitidis (strain DSM 44809 / CCUG 52243 / JCM 12355 / NBRC 100426 / IFM 10032)</name>
    <dbReference type="NCBI Taxonomy" id="1108044"/>
    <lineage>
        <taxon>Bacteria</taxon>
        <taxon>Bacillati</taxon>
        <taxon>Actinomycetota</taxon>
        <taxon>Actinomycetes</taxon>
        <taxon>Mycobacteriales</taxon>
        <taxon>Gordoniaceae</taxon>
        <taxon>Gordonia</taxon>
    </lineage>
</organism>
<keyword evidence="2" id="KW-0067">ATP-binding</keyword>
<evidence type="ECO:0000313" key="4">
    <source>
        <dbReference type="EMBL" id="GAB36299.1"/>
    </source>
</evidence>
<dbReference type="GO" id="GO:0016887">
    <property type="term" value="F:ATP hydrolysis activity"/>
    <property type="evidence" value="ECO:0007669"/>
    <property type="project" value="InterPro"/>
</dbReference>
<evidence type="ECO:0000313" key="5">
    <source>
        <dbReference type="Proteomes" id="UP000005038"/>
    </source>
</evidence>
<dbReference type="Proteomes" id="UP000005038">
    <property type="component" value="Unassembled WGS sequence"/>
</dbReference>
<dbReference type="PANTHER" id="PTHR48103">
    <property type="entry name" value="MIDASIN-RELATED"/>
    <property type="match status" value="1"/>
</dbReference>
<dbReference type="OrthoDB" id="9808317at2"/>
<accession>H5TS41</accession>
<dbReference type="SUPFAM" id="SSF52540">
    <property type="entry name" value="P-loop containing nucleoside triphosphate hydrolases"/>
    <property type="match status" value="1"/>
</dbReference>
<sequence length="390" mass="42237">MLMFGFVVDTEFGDPDDTTVVAATSGGLILQRQQGEVSYTRRSGWKFGRSELDEIGALIESKYQRTRDESKDVWGPALVDVPDQADPKELVSTFERRIRYRTVPLGSVDEFVRRSLPSPTALTGGHSDDVATTNGGVYQPRTVGSFRDVDVIRSAVCAHAPVLLRGPYGSGKSALVAAALGSDVVNIRCFEGIGREDVVGMHTPTPGTPGDFTWVDGPLLRAMVRGEACHVDDVGWMAPGVQALFLPLADDARQLEVVDRPDPLVTAAPGFSLVFSENPGVGWGLIGPLHNRLAFVVDVPIDYRIAARAGVPPVLISVAEKRQERSRQTDDHTVWLPSIRELLAVSSIEGMFGMEFAAQALLSKCPNDQRDQFSQELSAYVDIAGSLQSS</sequence>
<dbReference type="PANTHER" id="PTHR48103:SF2">
    <property type="entry name" value="MIDASIN"/>
    <property type="match status" value="1"/>
</dbReference>
<dbReference type="Gene3D" id="3.40.50.300">
    <property type="entry name" value="P-loop containing nucleotide triphosphate hydrolases"/>
    <property type="match status" value="1"/>
</dbReference>
<reference evidence="4" key="1">
    <citation type="submission" date="2012-02" db="EMBL/GenBank/DDBJ databases">
        <title>Whole genome shotgun sequence of Gordonia otitidis NBRC 100426.</title>
        <authorList>
            <person name="Yoshida I."/>
            <person name="Hosoyama A."/>
            <person name="Tsuchikane K."/>
            <person name="Katsumata H."/>
            <person name="Yamazaki S."/>
            <person name="Fujita N."/>
        </authorList>
    </citation>
    <scope>NUCLEOTIDE SEQUENCE [LARGE SCALE GENOMIC DNA]</scope>
    <source>
        <strain evidence="4">NBRC 100426</strain>
    </source>
</reference>
<keyword evidence="1" id="KW-0547">Nucleotide-binding</keyword>
<evidence type="ECO:0000256" key="1">
    <source>
        <dbReference type="ARBA" id="ARBA00022741"/>
    </source>
</evidence>
<feature type="domain" description="ATPase dynein-related AAA" evidence="3">
    <location>
        <begin position="161"/>
        <end position="279"/>
    </location>
</feature>
<dbReference type="AlphaFoldDB" id="H5TS41"/>
<keyword evidence="5" id="KW-1185">Reference proteome</keyword>
<dbReference type="EMBL" id="BAFB01000206">
    <property type="protein sequence ID" value="GAB36299.1"/>
    <property type="molecule type" value="Genomic_DNA"/>
</dbReference>
<dbReference type="InterPro" id="IPR027417">
    <property type="entry name" value="P-loop_NTPase"/>
</dbReference>
<dbReference type="GO" id="GO:0030687">
    <property type="term" value="C:preribosome, large subunit precursor"/>
    <property type="evidence" value="ECO:0007669"/>
    <property type="project" value="TreeGrafter"/>
</dbReference>
<dbReference type="InterPro" id="IPR011704">
    <property type="entry name" value="ATPase_dyneun-rel_AAA"/>
</dbReference>
<protein>
    <submittedName>
        <fullName evidence="4">ATPase</fullName>
    </submittedName>
</protein>
<evidence type="ECO:0000256" key="2">
    <source>
        <dbReference type="ARBA" id="ARBA00022840"/>
    </source>
</evidence>
<dbReference type="GO" id="GO:0000027">
    <property type="term" value="P:ribosomal large subunit assembly"/>
    <property type="evidence" value="ECO:0007669"/>
    <property type="project" value="TreeGrafter"/>
</dbReference>
<gene>
    <name evidence="4" type="ORF">GOOTI_206_00320</name>
</gene>
<evidence type="ECO:0000259" key="3">
    <source>
        <dbReference type="Pfam" id="PF07728"/>
    </source>
</evidence>
<dbReference type="RefSeq" id="WP_007240481.1">
    <property type="nucleotide sequence ID" value="NZ_BAFB01000206.1"/>
</dbReference>
<name>H5TS41_GORO1</name>